<reference evidence="1 2" key="1">
    <citation type="submission" date="2019-07" db="EMBL/GenBank/DDBJ databases">
        <title>Diversity of Bacteria from Kongsfjorden, Arctic.</title>
        <authorList>
            <person name="Yu Y."/>
        </authorList>
    </citation>
    <scope>NUCLEOTIDE SEQUENCE [LARGE SCALE GENOMIC DNA]</scope>
    <source>
        <strain evidence="1 2">SM1923</strain>
    </source>
</reference>
<organism evidence="1 2">
    <name type="scientific">Cobetia crustatorum</name>
    <dbReference type="NCBI Taxonomy" id="553385"/>
    <lineage>
        <taxon>Bacteria</taxon>
        <taxon>Pseudomonadati</taxon>
        <taxon>Pseudomonadota</taxon>
        <taxon>Gammaproteobacteria</taxon>
        <taxon>Oceanospirillales</taxon>
        <taxon>Halomonadaceae</taxon>
        <taxon>Cobetia</taxon>
    </lineage>
</organism>
<evidence type="ECO:0000313" key="2">
    <source>
        <dbReference type="Proteomes" id="UP000319941"/>
    </source>
</evidence>
<accession>A0A558HGU6</accession>
<dbReference type="AlphaFoldDB" id="A0A558HGU6"/>
<dbReference type="EMBL" id="VNFH01000010">
    <property type="protein sequence ID" value="TVU68331.1"/>
    <property type="molecule type" value="Genomic_DNA"/>
</dbReference>
<evidence type="ECO:0000313" key="1">
    <source>
        <dbReference type="EMBL" id="TVU68331.1"/>
    </source>
</evidence>
<dbReference type="OrthoDB" id="9814566at2"/>
<protein>
    <submittedName>
        <fullName evidence="1">CPXCG motif-containing cysteine-rich protein</fullName>
    </submittedName>
</protein>
<dbReference type="RefSeq" id="WP_024951234.1">
    <property type="nucleotide sequence ID" value="NZ_CAWOWR010000002.1"/>
</dbReference>
<gene>
    <name evidence="1" type="ORF">FQP86_14120</name>
</gene>
<comment type="caution">
    <text evidence="1">The sequence shown here is derived from an EMBL/GenBank/DDBJ whole genome shotgun (WGS) entry which is preliminary data.</text>
</comment>
<dbReference type="Pfam" id="PF14255">
    <property type="entry name" value="Zn_ribbon_21"/>
    <property type="match status" value="1"/>
</dbReference>
<keyword evidence="2" id="KW-1185">Reference proteome</keyword>
<dbReference type="Proteomes" id="UP000319941">
    <property type="component" value="Unassembled WGS sequence"/>
</dbReference>
<sequence length="121" mass="13444">MRNDTTERPEPTGLPDDDEVLDAAVEQWLAEHSAGQPDEWPGHELLESEGEEATNDALHEAEINCPYCDTPFTLFLDLDEGSLLNIVDCERCCQPIQVRQHVDPVSGELEGLDIGQDDDVL</sequence>
<proteinExistence type="predicted"/>
<dbReference type="InterPro" id="IPR025990">
    <property type="entry name" value="zinc_ribbon_bacterial"/>
</dbReference>
<dbReference type="STRING" id="553385.GCA_000591415_00947"/>
<name>A0A558HGU6_9GAMM</name>